<feature type="transmembrane region" description="Helical" evidence="6">
    <location>
        <begin position="220"/>
        <end position="242"/>
    </location>
</feature>
<keyword evidence="4 6" id="KW-1133">Transmembrane helix</keyword>
<keyword evidence="5 6" id="KW-0472">Membrane</keyword>
<feature type="transmembrane region" description="Helical" evidence="6">
    <location>
        <begin position="96"/>
        <end position="115"/>
    </location>
</feature>
<feature type="transmembrane region" description="Helical" evidence="6">
    <location>
        <begin position="155"/>
        <end position="175"/>
    </location>
</feature>
<feature type="transmembrane region" description="Helical" evidence="6">
    <location>
        <begin position="71"/>
        <end position="90"/>
    </location>
</feature>
<accession>A0A6I7D7C9</accession>
<dbReference type="KEGG" id="pcol:F1325_09495"/>
<keyword evidence="8" id="KW-1185">Reference proteome</keyword>
<dbReference type="AlphaFoldDB" id="A0A6I7D7C9"/>
<reference evidence="7 8" key="1">
    <citation type="submission" date="2019-09" db="EMBL/GenBank/DDBJ databases">
        <title>Emergence of a chromosome-mediated tetracycline resistance gene in Proteus strain.</title>
        <authorList>
            <person name="He D."/>
            <person name="Wang L."/>
        </authorList>
    </citation>
    <scope>NUCLEOTIDE SEQUENCE [LARGE SCALE GENOMIC DNA]</scope>
    <source>
        <strain evidence="7 8">T60</strain>
    </source>
</reference>
<protein>
    <recommendedName>
        <fullName evidence="6">Probable membrane transporter protein</fullName>
    </recommendedName>
</protein>
<feature type="transmembrane region" description="Helical" evidence="6">
    <location>
        <begin position="127"/>
        <end position="149"/>
    </location>
</feature>
<organism evidence="7 8">
    <name type="scientific">Proteus columbae</name>
    <dbReference type="NCBI Taxonomy" id="1987580"/>
    <lineage>
        <taxon>Bacteria</taxon>
        <taxon>Pseudomonadati</taxon>
        <taxon>Pseudomonadota</taxon>
        <taxon>Gammaproteobacteria</taxon>
        <taxon>Enterobacterales</taxon>
        <taxon>Morganellaceae</taxon>
        <taxon>Proteus</taxon>
    </lineage>
</organism>
<evidence type="ECO:0000256" key="2">
    <source>
        <dbReference type="ARBA" id="ARBA00009142"/>
    </source>
</evidence>
<proteinExistence type="inferred from homology"/>
<comment type="similarity">
    <text evidence="2 6">Belongs to the 4-toluene sulfonate uptake permease (TSUP) (TC 2.A.102) family.</text>
</comment>
<evidence type="ECO:0000313" key="7">
    <source>
        <dbReference type="EMBL" id="QHN10685.1"/>
    </source>
</evidence>
<evidence type="ECO:0000256" key="3">
    <source>
        <dbReference type="ARBA" id="ARBA00022692"/>
    </source>
</evidence>
<dbReference type="PANTHER" id="PTHR43483">
    <property type="entry name" value="MEMBRANE TRANSPORTER PROTEIN HI_0806-RELATED"/>
    <property type="match status" value="1"/>
</dbReference>
<evidence type="ECO:0000256" key="1">
    <source>
        <dbReference type="ARBA" id="ARBA00004141"/>
    </source>
</evidence>
<keyword evidence="3 6" id="KW-0812">Transmembrane</keyword>
<comment type="subcellular location">
    <subcellularLocation>
        <location evidence="6">Cell membrane</location>
        <topology evidence="6">Multi-pass membrane protein</topology>
    </subcellularLocation>
    <subcellularLocation>
        <location evidence="1">Membrane</location>
        <topology evidence="1">Multi-pass membrane protein</topology>
    </subcellularLocation>
</comment>
<evidence type="ECO:0000256" key="6">
    <source>
        <dbReference type="RuleBase" id="RU363041"/>
    </source>
</evidence>
<gene>
    <name evidence="7" type="ORF">F1325_09495</name>
</gene>
<dbReference type="GO" id="GO:0005886">
    <property type="term" value="C:plasma membrane"/>
    <property type="evidence" value="ECO:0007669"/>
    <property type="project" value="UniProtKB-SubCell"/>
</dbReference>
<dbReference type="EMBL" id="CP043925">
    <property type="protein sequence ID" value="QHN10685.1"/>
    <property type="molecule type" value="Genomic_DNA"/>
</dbReference>
<keyword evidence="6" id="KW-1003">Cell membrane</keyword>
<name>A0A6I7D7C9_9GAMM</name>
<dbReference type="InterPro" id="IPR002781">
    <property type="entry name" value="TM_pro_TauE-like"/>
</dbReference>
<evidence type="ECO:0000313" key="8">
    <source>
        <dbReference type="Proteomes" id="UP000464700"/>
    </source>
</evidence>
<feature type="transmembrane region" description="Helical" evidence="6">
    <location>
        <begin position="187"/>
        <end position="208"/>
    </location>
</feature>
<dbReference type="PANTHER" id="PTHR43483:SF3">
    <property type="entry name" value="MEMBRANE TRANSPORTER PROTEIN HI_0806-RELATED"/>
    <property type="match status" value="1"/>
</dbReference>
<evidence type="ECO:0000256" key="4">
    <source>
        <dbReference type="ARBA" id="ARBA00022989"/>
    </source>
</evidence>
<sequence>MIMSFIAVILLAVLSGVISGVVGTGSSILLIPALTYVFGAKEAVPIMALASVMGNLSRIYLWRHSIRFKPLFYYLLPSIPAVILGANTLWIMSEKWLNIGMGIFFILMIPVIHLLRKHQVKMKTYQVIIAGAVIGYLTGIVFSTGPLTIPIFSAYGLTLGPLLATEAAASFVIYLTKALTFSQLGAVNSFIFISGVLVGCGLTVGNYFGKKLVLKLTPKLFQWLLDAMLIFAGGSLLFNGIYS</sequence>
<evidence type="ECO:0000256" key="5">
    <source>
        <dbReference type="ARBA" id="ARBA00023136"/>
    </source>
</evidence>
<dbReference type="Proteomes" id="UP000464700">
    <property type="component" value="Chromosome"/>
</dbReference>
<dbReference type="Pfam" id="PF01925">
    <property type="entry name" value="TauE"/>
    <property type="match status" value="1"/>
</dbReference>